<dbReference type="GO" id="GO:0031177">
    <property type="term" value="F:phosphopantetheine binding"/>
    <property type="evidence" value="ECO:0007669"/>
    <property type="project" value="InterPro"/>
</dbReference>
<dbReference type="InterPro" id="IPR020802">
    <property type="entry name" value="TesA-like"/>
</dbReference>
<dbReference type="PANTHER" id="PTHR45527:SF1">
    <property type="entry name" value="FATTY ACID SYNTHASE"/>
    <property type="match status" value="1"/>
</dbReference>
<dbReference type="SUPFAM" id="SSF56801">
    <property type="entry name" value="Acetyl-CoA synthetase-like"/>
    <property type="match status" value="1"/>
</dbReference>
<comment type="caution">
    <text evidence="6">The sequence shown here is derived from an EMBL/GenBank/DDBJ whole genome shotgun (WGS) entry which is preliminary data.</text>
</comment>
<accession>A0A9X2KG79</accession>
<dbReference type="InterPro" id="IPR001031">
    <property type="entry name" value="Thioesterase"/>
</dbReference>
<evidence type="ECO:0000256" key="2">
    <source>
        <dbReference type="ARBA" id="ARBA00022450"/>
    </source>
</evidence>
<evidence type="ECO:0000256" key="1">
    <source>
        <dbReference type="ARBA" id="ARBA00001957"/>
    </source>
</evidence>
<dbReference type="InterPro" id="IPR000873">
    <property type="entry name" value="AMP-dep_synth/lig_dom"/>
</dbReference>
<evidence type="ECO:0000256" key="4">
    <source>
        <dbReference type="SAM" id="MobiDB-lite"/>
    </source>
</evidence>
<keyword evidence="2" id="KW-0596">Phosphopantetheine</keyword>
<evidence type="ECO:0000313" key="6">
    <source>
        <dbReference type="EMBL" id="MCP3424552.1"/>
    </source>
</evidence>
<feature type="compositionally biased region" description="Low complexity" evidence="4">
    <location>
        <begin position="70"/>
        <end position="79"/>
    </location>
</feature>
<reference evidence="6" key="1">
    <citation type="submission" date="2022-06" db="EMBL/GenBank/DDBJ databases">
        <title>Rothia sp. isolated from sandalwood seedling.</title>
        <authorList>
            <person name="Tuikhar N."/>
            <person name="Kirdat K."/>
            <person name="Thorat V."/>
            <person name="Swetha P."/>
            <person name="Padma S."/>
            <person name="Sundararaj R."/>
            <person name="Yadav A."/>
        </authorList>
    </citation>
    <scope>NUCLEOTIDE SEQUENCE</scope>
    <source>
        <strain evidence="6">AR01</strain>
    </source>
</reference>
<dbReference type="GO" id="GO:0005737">
    <property type="term" value="C:cytoplasm"/>
    <property type="evidence" value="ECO:0007669"/>
    <property type="project" value="TreeGrafter"/>
</dbReference>
<dbReference type="SMART" id="SM00824">
    <property type="entry name" value="PKS_TE"/>
    <property type="match status" value="1"/>
</dbReference>
<dbReference type="PROSITE" id="PS50075">
    <property type="entry name" value="CARRIER"/>
    <property type="match status" value="1"/>
</dbReference>
<dbReference type="CDD" id="cd05930">
    <property type="entry name" value="A_NRPS"/>
    <property type="match status" value="1"/>
</dbReference>
<name>A0A9X2KG79_9MICC</name>
<dbReference type="Gene3D" id="3.30.300.30">
    <property type="match status" value="1"/>
</dbReference>
<dbReference type="Pfam" id="PF00550">
    <property type="entry name" value="PP-binding"/>
    <property type="match status" value="1"/>
</dbReference>
<dbReference type="Proteomes" id="UP001139502">
    <property type="component" value="Unassembled WGS sequence"/>
</dbReference>
<dbReference type="SMART" id="SM00823">
    <property type="entry name" value="PKS_PP"/>
    <property type="match status" value="1"/>
</dbReference>
<dbReference type="SUPFAM" id="SSF53474">
    <property type="entry name" value="alpha/beta-Hydrolases"/>
    <property type="match status" value="1"/>
</dbReference>
<dbReference type="PROSITE" id="PS00455">
    <property type="entry name" value="AMP_BINDING"/>
    <property type="match status" value="1"/>
</dbReference>
<feature type="region of interest" description="Disordered" evidence="4">
    <location>
        <begin position="70"/>
        <end position="95"/>
    </location>
</feature>
<dbReference type="InterPro" id="IPR009081">
    <property type="entry name" value="PP-bd_ACP"/>
</dbReference>
<dbReference type="InterPro" id="IPR029058">
    <property type="entry name" value="AB_hydrolase_fold"/>
</dbReference>
<dbReference type="InterPro" id="IPR020845">
    <property type="entry name" value="AMP-binding_CS"/>
</dbReference>
<dbReference type="InterPro" id="IPR045851">
    <property type="entry name" value="AMP-bd_C_sf"/>
</dbReference>
<dbReference type="EMBL" id="JANAFB010000001">
    <property type="protein sequence ID" value="MCP3424552.1"/>
    <property type="molecule type" value="Genomic_DNA"/>
</dbReference>
<feature type="compositionally biased region" description="Polar residues" evidence="4">
    <location>
        <begin position="416"/>
        <end position="444"/>
    </location>
</feature>
<dbReference type="PANTHER" id="PTHR45527">
    <property type="entry name" value="NONRIBOSOMAL PEPTIDE SYNTHETASE"/>
    <property type="match status" value="1"/>
</dbReference>
<proteinExistence type="predicted"/>
<dbReference type="NCBIfam" id="TIGR01733">
    <property type="entry name" value="AA-adenyl-dom"/>
    <property type="match status" value="1"/>
</dbReference>
<dbReference type="InterPro" id="IPR020806">
    <property type="entry name" value="PKS_PP-bd"/>
</dbReference>
<dbReference type="InterPro" id="IPR010071">
    <property type="entry name" value="AA_adenyl_dom"/>
</dbReference>
<dbReference type="SUPFAM" id="SSF47336">
    <property type="entry name" value="ACP-like"/>
    <property type="match status" value="1"/>
</dbReference>
<keyword evidence="3" id="KW-0597">Phosphoprotein</keyword>
<dbReference type="InterPro" id="IPR042099">
    <property type="entry name" value="ANL_N_sf"/>
</dbReference>
<dbReference type="Pfam" id="PF00975">
    <property type="entry name" value="Thioesterase"/>
    <property type="match status" value="1"/>
</dbReference>
<feature type="domain" description="Carrier" evidence="5">
    <location>
        <begin position="502"/>
        <end position="576"/>
    </location>
</feature>
<dbReference type="Pfam" id="PF00501">
    <property type="entry name" value="AMP-binding"/>
    <property type="match status" value="1"/>
</dbReference>
<dbReference type="GO" id="GO:0044550">
    <property type="term" value="P:secondary metabolite biosynthetic process"/>
    <property type="evidence" value="ECO:0007669"/>
    <property type="project" value="TreeGrafter"/>
</dbReference>
<dbReference type="AlphaFoldDB" id="A0A9X2KG79"/>
<evidence type="ECO:0000259" key="5">
    <source>
        <dbReference type="PROSITE" id="PS50075"/>
    </source>
</evidence>
<protein>
    <submittedName>
        <fullName evidence="6">Amino acid adenylation domain-containing protein</fullName>
    </submittedName>
</protein>
<sequence>MEQYQLLHALLYAGAAYLPVDPELPAARVAAMLEDAGCRLLVDGPGIAPLGGDGPVVEIAAEDVLARQAATGQTAAGQDPADDAPVPDDTAQGLPGHRTGLADVAYVQFTSGSTGRPKGVPITHAALDNRLRWQQHLAPVGPGDRVAHKTAISFDVHVWELYWPLQEGATVVIAAPGGHRDPEYLARLLAEERVTCLHFVPTMLSALIASPSARRVLGGGRTALRHLVCSGEALTRDQVRGAHDLLGVHPLNLYGPTEAAIDVTSWHTGRDPEAALVPIGTPAWNTGCHVVDPCGRLCPPGVPGELRLSGVQVMSGYLNRPEADATALTRLDLPGREEPLPAYRTGDLAVWREDGVLEYRGRRDHQVKIGGQRLELGEVEAVLADAPGVNAATVMVRTVAGQDVLAAFLELRAQVPHNSPDPQDTRVPQNSQDSPDPQRLQTPQDPQPALDAVRDHAARRLPAYMVPTLWKALDSMPATVNGKADRRALESLDLSAAGGEELPRGLREQLMCELFGDVLGEPAGPETDFFAAGGASLSALELGSRVETRFGRPCSLAAIFAHPTPRGLAEALDDGAAGDLEPALLLRRGTDPSATPIAFLPPAGGLGWCYAALLRHLDPRRTVWALQAPQFTDPSVPWPADLAALAEDYLGLLREVAPGPVTLAGWSVGGMAAAETAARAPGSGVEVERVVLLDAYPPSYWRSRPAPEESDLWVALLRMGGVEPDGVPDGLEETVAALRERGSALATLDDDALRTSVTSVWHAMGYTRGAAPRPLDGHLVHCGAEKTLADGADAALWEAHCGSVDYVRLEGDHVAVLAPANGPRVAEALQSARGEGEIGAP</sequence>
<dbReference type="InterPro" id="IPR036736">
    <property type="entry name" value="ACP-like_sf"/>
</dbReference>
<dbReference type="GO" id="GO:0043041">
    <property type="term" value="P:amino acid activation for nonribosomal peptide biosynthetic process"/>
    <property type="evidence" value="ECO:0007669"/>
    <property type="project" value="TreeGrafter"/>
</dbReference>
<evidence type="ECO:0000313" key="7">
    <source>
        <dbReference type="Proteomes" id="UP001139502"/>
    </source>
</evidence>
<comment type="cofactor">
    <cofactor evidence="1">
        <name>pantetheine 4'-phosphate</name>
        <dbReference type="ChEBI" id="CHEBI:47942"/>
    </cofactor>
</comment>
<feature type="region of interest" description="Disordered" evidence="4">
    <location>
        <begin position="416"/>
        <end position="449"/>
    </location>
</feature>
<keyword evidence="7" id="KW-1185">Reference proteome</keyword>
<dbReference type="Gene3D" id="3.40.50.1820">
    <property type="entry name" value="alpha/beta hydrolase"/>
    <property type="match status" value="1"/>
</dbReference>
<evidence type="ECO:0000256" key="3">
    <source>
        <dbReference type="ARBA" id="ARBA00022553"/>
    </source>
</evidence>
<gene>
    <name evidence="6" type="ORF">NBM05_00495</name>
</gene>
<organism evidence="6 7">
    <name type="scientific">Rothia santali</name>
    <dbReference type="NCBI Taxonomy" id="2949643"/>
    <lineage>
        <taxon>Bacteria</taxon>
        <taxon>Bacillati</taxon>
        <taxon>Actinomycetota</taxon>
        <taxon>Actinomycetes</taxon>
        <taxon>Micrococcales</taxon>
        <taxon>Micrococcaceae</taxon>
        <taxon>Rothia</taxon>
    </lineage>
</organism>
<dbReference type="Gene3D" id="3.40.50.12780">
    <property type="entry name" value="N-terminal domain of ligase-like"/>
    <property type="match status" value="1"/>
</dbReference>